<dbReference type="GO" id="GO:0005667">
    <property type="term" value="C:transcription regulator complex"/>
    <property type="evidence" value="ECO:0007669"/>
    <property type="project" value="TreeGrafter"/>
</dbReference>
<evidence type="ECO:0000259" key="2">
    <source>
        <dbReference type="PROSITE" id="PS51029"/>
    </source>
</evidence>
<dbReference type="PROSITE" id="PS51029">
    <property type="entry name" value="MADF"/>
    <property type="match status" value="1"/>
</dbReference>
<dbReference type="Pfam" id="PF10545">
    <property type="entry name" value="MADF_DNA_bdg"/>
    <property type="match status" value="1"/>
</dbReference>
<dbReference type="PANTHER" id="PTHR12243:SF67">
    <property type="entry name" value="COREPRESSOR OF PANGOLIN, ISOFORM A-RELATED"/>
    <property type="match status" value="1"/>
</dbReference>
<feature type="region of interest" description="Disordered" evidence="1">
    <location>
        <begin position="201"/>
        <end position="223"/>
    </location>
</feature>
<dbReference type="PANTHER" id="PTHR12243">
    <property type="entry name" value="MADF DOMAIN TRANSCRIPTION FACTOR"/>
    <property type="match status" value="1"/>
</dbReference>
<evidence type="ECO:0000256" key="1">
    <source>
        <dbReference type="SAM" id="MobiDB-lite"/>
    </source>
</evidence>
<dbReference type="InterPro" id="IPR006578">
    <property type="entry name" value="MADF-dom"/>
</dbReference>
<keyword evidence="4" id="KW-1185">Reference proteome</keyword>
<proteinExistence type="predicted"/>
<dbReference type="SMART" id="SM00595">
    <property type="entry name" value="MADF"/>
    <property type="match status" value="1"/>
</dbReference>
<feature type="domain" description="MADF" evidence="2">
    <location>
        <begin position="98"/>
        <end position="191"/>
    </location>
</feature>
<evidence type="ECO:0000313" key="3">
    <source>
        <dbReference type="EMBL" id="CAL1672075.1"/>
    </source>
</evidence>
<reference evidence="3" key="1">
    <citation type="submission" date="2024-04" db="EMBL/GenBank/DDBJ databases">
        <authorList>
            <consortium name="Molecular Ecology Group"/>
        </authorList>
    </citation>
    <scope>NUCLEOTIDE SEQUENCE</scope>
</reference>
<dbReference type="InterPro" id="IPR039353">
    <property type="entry name" value="TF_Adf1"/>
</dbReference>
<gene>
    <name evidence="3" type="ORF">LPLAT_LOCUS5482</name>
</gene>
<accession>A0AAV2MXL2</accession>
<dbReference type="Proteomes" id="UP001497644">
    <property type="component" value="Unassembled WGS sequence"/>
</dbReference>
<sequence length="280" mass="31855">MDSSNQVFVNTCGVCETIVIETEIADHSCVAGFSNIFINYDSKYFYPQCENGDIIRKSALPGGMEGIVVDPTISQQDTDEPVSEATNSFNQPSNLDERLIEEVRRREPLYNFRLPLAQRGRKQTKHMWQDISTELNGEISADGAAKRWKSLRDTFMKIIAEERQPSGSGRVSRWKKWRFYDQMCFVRDTLLNTLTISNESRRQSFSEEDTSSSSQTDKSSNRNLKDSIERVIEAINTPLPSVKLPPMPQVTEFDSFGIIVATQLKNLSKRKSNAMMCNIL</sequence>
<organism evidence="3 4">
    <name type="scientific">Lasius platythorax</name>
    <dbReference type="NCBI Taxonomy" id="488582"/>
    <lineage>
        <taxon>Eukaryota</taxon>
        <taxon>Metazoa</taxon>
        <taxon>Ecdysozoa</taxon>
        <taxon>Arthropoda</taxon>
        <taxon>Hexapoda</taxon>
        <taxon>Insecta</taxon>
        <taxon>Pterygota</taxon>
        <taxon>Neoptera</taxon>
        <taxon>Endopterygota</taxon>
        <taxon>Hymenoptera</taxon>
        <taxon>Apocrita</taxon>
        <taxon>Aculeata</taxon>
        <taxon>Formicoidea</taxon>
        <taxon>Formicidae</taxon>
        <taxon>Formicinae</taxon>
        <taxon>Lasius</taxon>
        <taxon>Lasius</taxon>
    </lineage>
</organism>
<dbReference type="AlphaFoldDB" id="A0AAV2MXL2"/>
<dbReference type="EMBL" id="CAXIPU020000446">
    <property type="protein sequence ID" value="CAL1672075.1"/>
    <property type="molecule type" value="Genomic_DNA"/>
</dbReference>
<dbReference type="GO" id="GO:0006357">
    <property type="term" value="P:regulation of transcription by RNA polymerase II"/>
    <property type="evidence" value="ECO:0007669"/>
    <property type="project" value="TreeGrafter"/>
</dbReference>
<protein>
    <recommendedName>
        <fullName evidence="2">MADF domain-containing protein</fullName>
    </recommendedName>
</protein>
<name>A0AAV2MXL2_9HYME</name>
<evidence type="ECO:0000313" key="4">
    <source>
        <dbReference type="Proteomes" id="UP001497644"/>
    </source>
</evidence>
<comment type="caution">
    <text evidence="3">The sequence shown here is derived from an EMBL/GenBank/DDBJ whole genome shotgun (WGS) entry which is preliminary data.</text>
</comment>
<dbReference type="GO" id="GO:0005634">
    <property type="term" value="C:nucleus"/>
    <property type="evidence" value="ECO:0007669"/>
    <property type="project" value="TreeGrafter"/>
</dbReference>